<name>A0ABU4GHE0_9CLOT</name>
<proteinExistence type="predicted"/>
<keyword evidence="2" id="KW-1185">Reference proteome</keyword>
<evidence type="ECO:0000313" key="1">
    <source>
        <dbReference type="EMBL" id="MDW2797045.1"/>
    </source>
</evidence>
<organism evidence="1 2">
    <name type="scientific">Clostridium boliviensis</name>
    <dbReference type="NCBI Taxonomy" id="318465"/>
    <lineage>
        <taxon>Bacteria</taxon>
        <taxon>Bacillati</taxon>
        <taxon>Bacillota</taxon>
        <taxon>Clostridia</taxon>
        <taxon>Eubacteriales</taxon>
        <taxon>Clostridiaceae</taxon>
        <taxon>Clostridium</taxon>
    </lineage>
</organism>
<accession>A0ABU4GHE0</accession>
<comment type="caution">
    <text evidence="1">The sequence shown here is derived from an EMBL/GenBank/DDBJ whole genome shotgun (WGS) entry which is preliminary data.</text>
</comment>
<reference evidence="1 2" key="1">
    <citation type="submission" date="2023-10" db="EMBL/GenBank/DDBJ databases">
        <title>A novel Glycoside Hydrolase 43-Like Enzyme from Clostrdium boliviensis is an Endo-xylanase, and a Candidate for Xylooligosaccharides Production from Different Xylan Substrates.</title>
        <authorList>
            <person name="Alvarez M.T."/>
            <person name="Rocabado-Villegas L.R."/>
            <person name="Salas-Veizaga D.M."/>
            <person name="Linares-Pasten J.A."/>
            <person name="Gudmundsdottir E.E."/>
            <person name="Hreggvidsson G.O."/>
            <person name="Adlercreutz P."/>
            <person name="Nordberg Karlsson E."/>
        </authorList>
    </citation>
    <scope>NUCLEOTIDE SEQUENCE [LARGE SCALE GENOMIC DNA]</scope>
    <source>
        <strain evidence="1 2">E-1</strain>
    </source>
</reference>
<dbReference type="RefSeq" id="WP_318063302.1">
    <property type="nucleotide sequence ID" value="NZ_JAWONS010000102.1"/>
</dbReference>
<protein>
    <recommendedName>
        <fullName evidence="3">Phage tail protein</fullName>
    </recommendedName>
</protein>
<sequence length="245" mass="26414">MTNINKANRTCCDVDIRVLKTLAPYLFFEDANVTTFGFTADETYATSKGAKKIAFSNPMDGTMTVEAQVKPFKLYALLSDGTIDTTAVVAEKKTIACTTAGELSLPAGVKSASVFVYKEGDFGGEAIKGAEEESKFTSTTPAELAVGQSYEVGYLTVKDSGVQKISFNNKKNPQDYYITMKTVEKDESGVITPYVINAYKCKPKKALDLSFSSSGDAATVKIEFACLEDKDGNVADMVEYAEAEA</sequence>
<dbReference type="Proteomes" id="UP001276854">
    <property type="component" value="Unassembled WGS sequence"/>
</dbReference>
<evidence type="ECO:0008006" key="3">
    <source>
        <dbReference type="Google" id="ProtNLM"/>
    </source>
</evidence>
<dbReference type="EMBL" id="JAWONS010000102">
    <property type="protein sequence ID" value="MDW2797045.1"/>
    <property type="molecule type" value="Genomic_DNA"/>
</dbReference>
<gene>
    <name evidence="1" type="ORF">RZO55_05555</name>
</gene>
<evidence type="ECO:0000313" key="2">
    <source>
        <dbReference type="Proteomes" id="UP001276854"/>
    </source>
</evidence>